<dbReference type="Proteomes" id="UP001344888">
    <property type="component" value="Unassembled WGS sequence"/>
</dbReference>
<keyword evidence="2" id="KW-1185">Reference proteome</keyword>
<protein>
    <submittedName>
        <fullName evidence="1">Uncharacterized protein</fullName>
    </submittedName>
</protein>
<evidence type="ECO:0000313" key="2">
    <source>
        <dbReference type="Proteomes" id="UP001344888"/>
    </source>
</evidence>
<organism evidence="1 2">
    <name type="scientific">Metasolibacillus meyeri</name>
    <dbReference type="NCBI Taxonomy" id="1071052"/>
    <lineage>
        <taxon>Bacteria</taxon>
        <taxon>Bacillati</taxon>
        <taxon>Bacillota</taxon>
        <taxon>Bacilli</taxon>
        <taxon>Bacillales</taxon>
        <taxon>Caryophanaceae</taxon>
        <taxon>Metasolibacillus</taxon>
    </lineage>
</organism>
<dbReference type="EMBL" id="JARSFG010000003">
    <property type="protein sequence ID" value="MEC1177287.1"/>
    <property type="molecule type" value="Genomic_DNA"/>
</dbReference>
<name>A0AAW9NHR7_9BACL</name>
<sequence length="73" mass="8758">MDVIRCHNDICKKELDEGMQIEYSVEYGEYYCSLECAIESYVDRARNQILADHLHEKHHNDIEFQRGKLIRKN</sequence>
<accession>A0AAW9NHR7</accession>
<dbReference type="AlphaFoldDB" id="A0AAW9NHR7"/>
<comment type="caution">
    <text evidence="1">The sequence shown here is derived from an EMBL/GenBank/DDBJ whole genome shotgun (WGS) entry which is preliminary data.</text>
</comment>
<reference evidence="1 2" key="1">
    <citation type="submission" date="2023-03" db="EMBL/GenBank/DDBJ databases">
        <title>Bacillus Genome Sequencing.</title>
        <authorList>
            <person name="Dunlap C."/>
        </authorList>
    </citation>
    <scope>NUCLEOTIDE SEQUENCE [LARGE SCALE GENOMIC DNA]</scope>
    <source>
        <strain evidence="1 2">B-59205</strain>
    </source>
</reference>
<gene>
    <name evidence="1" type="ORF">P9B03_02225</name>
</gene>
<evidence type="ECO:0000313" key="1">
    <source>
        <dbReference type="EMBL" id="MEC1177287.1"/>
    </source>
</evidence>
<proteinExistence type="predicted"/>
<dbReference type="RefSeq" id="WP_326121577.1">
    <property type="nucleotide sequence ID" value="NZ_JARSFG010000003.1"/>
</dbReference>